<proteinExistence type="predicted"/>
<gene>
    <name evidence="1" type="ORF">BLA29_003936</name>
</gene>
<dbReference type="EMBL" id="MUJZ01066165">
    <property type="protein sequence ID" value="OTF70353.1"/>
    <property type="molecule type" value="Genomic_DNA"/>
</dbReference>
<dbReference type="AlphaFoldDB" id="A0A1Y3ARU6"/>
<comment type="caution">
    <text evidence="1">The sequence shown here is derived from an EMBL/GenBank/DDBJ whole genome shotgun (WGS) entry which is preliminary data.</text>
</comment>
<reference evidence="1 2" key="1">
    <citation type="submission" date="2017-03" db="EMBL/GenBank/DDBJ databases">
        <title>Genome Survey of Euroglyphus maynei.</title>
        <authorList>
            <person name="Arlian L.G."/>
            <person name="Morgan M.S."/>
            <person name="Rider S.D."/>
        </authorList>
    </citation>
    <scope>NUCLEOTIDE SEQUENCE [LARGE SCALE GENOMIC DNA]</scope>
    <source>
        <strain evidence="1">Arlian Lab</strain>
        <tissue evidence="1">Whole body</tissue>
    </source>
</reference>
<dbReference type="Proteomes" id="UP000194236">
    <property type="component" value="Unassembled WGS sequence"/>
</dbReference>
<evidence type="ECO:0000313" key="2">
    <source>
        <dbReference type="Proteomes" id="UP000194236"/>
    </source>
</evidence>
<evidence type="ECO:0000313" key="1">
    <source>
        <dbReference type="EMBL" id="OTF70353.1"/>
    </source>
</evidence>
<organism evidence="1 2">
    <name type="scientific">Euroglyphus maynei</name>
    <name type="common">Mayne's house dust mite</name>
    <dbReference type="NCBI Taxonomy" id="6958"/>
    <lineage>
        <taxon>Eukaryota</taxon>
        <taxon>Metazoa</taxon>
        <taxon>Ecdysozoa</taxon>
        <taxon>Arthropoda</taxon>
        <taxon>Chelicerata</taxon>
        <taxon>Arachnida</taxon>
        <taxon>Acari</taxon>
        <taxon>Acariformes</taxon>
        <taxon>Sarcoptiformes</taxon>
        <taxon>Astigmata</taxon>
        <taxon>Psoroptidia</taxon>
        <taxon>Analgoidea</taxon>
        <taxon>Pyroglyphidae</taxon>
        <taxon>Pyroglyphinae</taxon>
        <taxon>Euroglyphus</taxon>
    </lineage>
</organism>
<keyword evidence="2" id="KW-1185">Reference proteome</keyword>
<protein>
    <submittedName>
        <fullName evidence="1">Uncharacterized protein</fullName>
    </submittedName>
</protein>
<accession>A0A1Y3ARU6</accession>
<sequence>MPQLLKSATCSSIRTDANQIKQNMNQARFEFFASNVNQSQQPSQRFYSSSSSYSPPRILDDSNQKSKKVFTAITNHVNNKIIKNDTVLSPFSQITASTVGPMNRHVGSLHQQNQPQRNVKRIVSDYQLISRTGGTQLLPEKSISPHSSPKPIYAKHNELSKSSSDIYTYKNIDFSVNSNEDHV</sequence>
<name>A0A1Y3ARU6_EURMA</name>